<evidence type="ECO:0000256" key="6">
    <source>
        <dbReference type="ARBA" id="ARBA00022741"/>
    </source>
</evidence>
<dbReference type="GO" id="GO:0006235">
    <property type="term" value="P:dTTP biosynthetic process"/>
    <property type="evidence" value="ECO:0007669"/>
    <property type="project" value="UniProtKB-UniRule"/>
</dbReference>
<evidence type="ECO:0000256" key="9">
    <source>
        <dbReference type="ARBA" id="ARBA00029962"/>
    </source>
</evidence>
<comment type="caution">
    <text evidence="13">The sequence shown here is derived from an EMBL/GenBank/DDBJ whole genome shotgun (WGS) entry which is preliminary data.</text>
</comment>
<dbReference type="SUPFAM" id="SSF52540">
    <property type="entry name" value="P-loop containing nucleoside triphosphate hydrolases"/>
    <property type="match status" value="1"/>
</dbReference>
<evidence type="ECO:0000256" key="4">
    <source>
        <dbReference type="ARBA" id="ARBA00022679"/>
    </source>
</evidence>
<dbReference type="NCBIfam" id="TIGR00041">
    <property type="entry name" value="DTMP_kinase"/>
    <property type="match status" value="1"/>
</dbReference>
<dbReference type="CDD" id="cd01672">
    <property type="entry name" value="TMPK"/>
    <property type="match status" value="1"/>
</dbReference>
<dbReference type="GO" id="GO:0005737">
    <property type="term" value="C:cytoplasm"/>
    <property type="evidence" value="ECO:0007669"/>
    <property type="project" value="TreeGrafter"/>
</dbReference>
<evidence type="ECO:0000256" key="8">
    <source>
        <dbReference type="ARBA" id="ARBA00022840"/>
    </source>
</evidence>
<evidence type="ECO:0000256" key="5">
    <source>
        <dbReference type="ARBA" id="ARBA00022727"/>
    </source>
</evidence>
<proteinExistence type="inferred from homology"/>
<reference evidence="13 14" key="1">
    <citation type="submission" date="2018-05" db="EMBL/GenBank/DDBJ databases">
        <title>Draft genome of Methanospirillum lacunae Ki8-1.</title>
        <authorList>
            <person name="Dueholm M.S."/>
            <person name="Nielsen P.H."/>
            <person name="Bakmann L.F."/>
            <person name="Otzen D.E."/>
        </authorList>
    </citation>
    <scope>NUCLEOTIDE SEQUENCE [LARGE SCALE GENOMIC DNA]</scope>
    <source>
        <strain evidence="13 14">Ki8-1</strain>
    </source>
</reference>
<name>A0A2V2MW00_9EURY</name>
<organism evidence="13 14">
    <name type="scientific">Methanospirillum lacunae</name>
    <dbReference type="NCBI Taxonomy" id="668570"/>
    <lineage>
        <taxon>Archaea</taxon>
        <taxon>Methanobacteriati</taxon>
        <taxon>Methanobacteriota</taxon>
        <taxon>Stenosarchaea group</taxon>
        <taxon>Methanomicrobia</taxon>
        <taxon>Methanomicrobiales</taxon>
        <taxon>Methanospirillaceae</taxon>
        <taxon>Methanospirillum</taxon>
    </lineage>
</organism>
<keyword evidence="6 11" id="KW-0547">Nucleotide-binding</keyword>
<evidence type="ECO:0000256" key="7">
    <source>
        <dbReference type="ARBA" id="ARBA00022777"/>
    </source>
</evidence>
<evidence type="ECO:0000256" key="3">
    <source>
        <dbReference type="ARBA" id="ARBA00013355"/>
    </source>
</evidence>
<dbReference type="GO" id="GO:0006227">
    <property type="term" value="P:dUDP biosynthetic process"/>
    <property type="evidence" value="ECO:0007669"/>
    <property type="project" value="TreeGrafter"/>
</dbReference>
<dbReference type="EC" id="2.7.4.9" evidence="2 11"/>
<keyword evidence="7 11" id="KW-0418">Kinase</keyword>
<evidence type="ECO:0000256" key="11">
    <source>
        <dbReference type="HAMAP-Rule" id="MF_00165"/>
    </source>
</evidence>
<gene>
    <name evidence="11" type="primary">tmk</name>
    <name evidence="13" type="ORF">DK846_08540</name>
</gene>
<keyword evidence="14" id="KW-1185">Reference proteome</keyword>
<comment type="catalytic activity">
    <reaction evidence="10 11">
        <text>dTMP + ATP = dTDP + ADP</text>
        <dbReference type="Rhea" id="RHEA:13517"/>
        <dbReference type="ChEBI" id="CHEBI:30616"/>
        <dbReference type="ChEBI" id="CHEBI:58369"/>
        <dbReference type="ChEBI" id="CHEBI:63528"/>
        <dbReference type="ChEBI" id="CHEBI:456216"/>
        <dbReference type="EC" id="2.7.4.9"/>
    </reaction>
</comment>
<feature type="domain" description="Thymidylate kinase-like" evidence="12">
    <location>
        <begin position="5"/>
        <end position="184"/>
    </location>
</feature>
<dbReference type="GO" id="GO:0006233">
    <property type="term" value="P:dTDP biosynthetic process"/>
    <property type="evidence" value="ECO:0007669"/>
    <property type="project" value="InterPro"/>
</dbReference>
<keyword evidence="8 11" id="KW-0067">ATP-binding</keyword>
<dbReference type="GO" id="GO:0004798">
    <property type="term" value="F:dTMP kinase activity"/>
    <property type="evidence" value="ECO:0007669"/>
    <property type="project" value="UniProtKB-UniRule"/>
</dbReference>
<feature type="binding site" evidence="11">
    <location>
        <begin position="7"/>
        <end position="14"/>
    </location>
    <ligand>
        <name>ATP</name>
        <dbReference type="ChEBI" id="CHEBI:30616"/>
    </ligand>
</feature>
<dbReference type="RefSeq" id="WP_109968823.1">
    <property type="nucleotide sequence ID" value="NZ_CP176093.1"/>
</dbReference>
<dbReference type="Pfam" id="PF02223">
    <property type="entry name" value="Thymidylate_kin"/>
    <property type="match status" value="1"/>
</dbReference>
<dbReference type="GO" id="GO:0005524">
    <property type="term" value="F:ATP binding"/>
    <property type="evidence" value="ECO:0007669"/>
    <property type="project" value="UniProtKB-UniRule"/>
</dbReference>
<protein>
    <recommendedName>
        <fullName evidence="3 11">Probable thymidylate kinase</fullName>
        <ecNumber evidence="2 11">2.7.4.9</ecNumber>
    </recommendedName>
    <alternativeName>
        <fullName evidence="9 11">dTMP kinase</fullName>
    </alternativeName>
</protein>
<keyword evidence="5 11" id="KW-0545">Nucleotide biosynthesis</keyword>
<comment type="similarity">
    <text evidence="1 11">Belongs to the thymidylate kinase family.</text>
</comment>
<dbReference type="OrthoDB" id="43083at2157"/>
<dbReference type="EMBL" id="QGMY01000007">
    <property type="protein sequence ID" value="PWR72334.1"/>
    <property type="molecule type" value="Genomic_DNA"/>
</dbReference>
<dbReference type="PANTHER" id="PTHR10344">
    <property type="entry name" value="THYMIDYLATE KINASE"/>
    <property type="match status" value="1"/>
</dbReference>
<evidence type="ECO:0000313" key="14">
    <source>
        <dbReference type="Proteomes" id="UP000245657"/>
    </source>
</evidence>
<evidence type="ECO:0000256" key="1">
    <source>
        <dbReference type="ARBA" id="ARBA00009776"/>
    </source>
</evidence>
<evidence type="ECO:0000313" key="13">
    <source>
        <dbReference type="EMBL" id="PWR72334.1"/>
    </source>
</evidence>
<dbReference type="Proteomes" id="UP000245657">
    <property type="component" value="Unassembled WGS sequence"/>
</dbReference>
<dbReference type="GeneID" id="97548107"/>
<dbReference type="Gene3D" id="3.40.50.300">
    <property type="entry name" value="P-loop containing nucleotide triphosphate hydrolases"/>
    <property type="match status" value="1"/>
</dbReference>
<dbReference type="HAMAP" id="MF_00165">
    <property type="entry name" value="Thymidylate_kinase"/>
    <property type="match status" value="1"/>
</dbReference>
<evidence type="ECO:0000256" key="2">
    <source>
        <dbReference type="ARBA" id="ARBA00012980"/>
    </source>
</evidence>
<keyword evidence="4 11" id="KW-0808">Transferase</keyword>
<dbReference type="InterPro" id="IPR027417">
    <property type="entry name" value="P-loop_NTPase"/>
</dbReference>
<sequence>MLITLEGIDGCGKSSLHEALAVSLSDLFPVMTREPGATWIGDQVRRAIAEQADPIAEALLFVADHAAHLREVVRPALSEGRLVISDRYIDSRFAYQEVSLSGCLSDPAGWLYSVHNGWTVIPDLTFLLVLSVDTALGRTKNRISAEHFEKADVLARVQENYLSRARAEPWRFVIVDGALAPEVILNFVTAEIRKRVLGKKLP</sequence>
<dbReference type="AlphaFoldDB" id="A0A2V2MW00"/>
<dbReference type="InterPro" id="IPR018094">
    <property type="entry name" value="Thymidylate_kinase"/>
</dbReference>
<evidence type="ECO:0000256" key="10">
    <source>
        <dbReference type="ARBA" id="ARBA00048743"/>
    </source>
</evidence>
<accession>A0A2V2MW00</accession>
<evidence type="ECO:0000259" key="12">
    <source>
        <dbReference type="Pfam" id="PF02223"/>
    </source>
</evidence>
<dbReference type="PANTHER" id="PTHR10344:SF4">
    <property type="entry name" value="UMP-CMP KINASE 2, MITOCHONDRIAL"/>
    <property type="match status" value="1"/>
</dbReference>
<dbReference type="InterPro" id="IPR039430">
    <property type="entry name" value="Thymidylate_kin-like_dom"/>
</dbReference>